<evidence type="ECO:0000313" key="2">
    <source>
        <dbReference type="Proteomes" id="UP000257016"/>
    </source>
</evidence>
<dbReference type="Proteomes" id="UP000257016">
    <property type="component" value="Unassembled WGS sequence"/>
</dbReference>
<dbReference type="EMBL" id="OFSN01000019">
    <property type="protein sequence ID" value="SOY71794.1"/>
    <property type="molecule type" value="Genomic_DNA"/>
</dbReference>
<sequence length="40" mass="4784">MLDNTRDFIGTRFFQMSLEGLLLCHKFFVSCHSVYPLFRL</sequence>
<accession>A0A976AAN1</accession>
<dbReference type="AlphaFoldDB" id="A0A976AAN1"/>
<name>A0A976AAN1_9BURK</name>
<gene>
    <name evidence="1" type="ORF">CBM2586_B130514</name>
</gene>
<comment type="caution">
    <text evidence="1">The sequence shown here is derived from an EMBL/GenBank/DDBJ whole genome shotgun (WGS) entry which is preliminary data.</text>
</comment>
<protein>
    <submittedName>
        <fullName evidence="1">Uncharacterized protein</fullName>
    </submittedName>
</protein>
<evidence type="ECO:0000313" key="1">
    <source>
        <dbReference type="EMBL" id="SOY71794.1"/>
    </source>
</evidence>
<reference evidence="1 2" key="1">
    <citation type="submission" date="2018-01" db="EMBL/GenBank/DDBJ databases">
        <authorList>
            <person name="Clerissi C."/>
        </authorList>
    </citation>
    <scope>NUCLEOTIDE SEQUENCE [LARGE SCALE GENOMIC DNA]</scope>
    <source>
        <strain evidence="1">Cupriavidus taiwanensis LMG 19430</strain>
    </source>
</reference>
<proteinExistence type="predicted"/>
<organism evidence="1 2">
    <name type="scientific">Cupriavidus taiwanensis</name>
    <dbReference type="NCBI Taxonomy" id="164546"/>
    <lineage>
        <taxon>Bacteria</taxon>
        <taxon>Pseudomonadati</taxon>
        <taxon>Pseudomonadota</taxon>
        <taxon>Betaproteobacteria</taxon>
        <taxon>Burkholderiales</taxon>
        <taxon>Burkholderiaceae</taxon>
        <taxon>Cupriavidus</taxon>
    </lineage>
</organism>